<dbReference type="EMBL" id="JAKWBI020000448">
    <property type="protein sequence ID" value="KAJ2894893.1"/>
    <property type="molecule type" value="Genomic_DNA"/>
</dbReference>
<protein>
    <submittedName>
        <fullName evidence="1">Uncharacterized protein</fullName>
    </submittedName>
</protein>
<comment type="caution">
    <text evidence="1">The sequence shown here is derived from an EMBL/GenBank/DDBJ whole genome shotgun (WGS) entry which is preliminary data.</text>
</comment>
<reference evidence="1" key="1">
    <citation type="submission" date="2022-07" db="EMBL/GenBank/DDBJ databases">
        <title>Draft genome sequence of Zalerion maritima ATCC 34329, a (micro)plastics degrading marine fungus.</title>
        <authorList>
            <person name="Paco A."/>
            <person name="Goncalves M.F.M."/>
            <person name="Rocha-Santos T.A.P."/>
            <person name="Alves A."/>
        </authorList>
    </citation>
    <scope>NUCLEOTIDE SEQUENCE</scope>
    <source>
        <strain evidence="1">ATCC 34329</strain>
    </source>
</reference>
<gene>
    <name evidence="1" type="ORF">MKZ38_007116</name>
</gene>
<keyword evidence="2" id="KW-1185">Reference proteome</keyword>
<dbReference type="Proteomes" id="UP001201980">
    <property type="component" value="Unassembled WGS sequence"/>
</dbReference>
<sequence length="109" mass="10818">MISTGTKAAISTQSSDTPAHIVTSGVVTAATKGSTSQTAITTGDETASIATASTFADPASTTAAASCDKASCAGANLVICNSGQTYSVVVTTSIYNIIVLNHQDQDQDG</sequence>
<organism evidence="1 2">
    <name type="scientific">Zalerion maritima</name>
    <dbReference type="NCBI Taxonomy" id="339359"/>
    <lineage>
        <taxon>Eukaryota</taxon>
        <taxon>Fungi</taxon>
        <taxon>Dikarya</taxon>
        <taxon>Ascomycota</taxon>
        <taxon>Pezizomycotina</taxon>
        <taxon>Sordariomycetes</taxon>
        <taxon>Lulworthiomycetidae</taxon>
        <taxon>Lulworthiales</taxon>
        <taxon>Lulworthiaceae</taxon>
        <taxon>Zalerion</taxon>
    </lineage>
</organism>
<name>A0AAD5RIT2_9PEZI</name>
<proteinExistence type="predicted"/>
<evidence type="ECO:0000313" key="2">
    <source>
        <dbReference type="Proteomes" id="UP001201980"/>
    </source>
</evidence>
<accession>A0AAD5RIT2</accession>
<dbReference type="AlphaFoldDB" id="A0AAD5RIT2"/>
<evidence type="ECO:0000313" key="1">
    <source>
        <dbReference type="EMBL" id="KAJ2894893.1"/>
    </source>
</evidence>